<evidence type="ECO:0000256" key="3">
    <source>
        <dbReference type="ARBA" id="ARBA00022670"/>
    </source>
</evidence>
<dbReference type="PRINTS" id="PR00781">
    <property type="entry name" value="LIPOSIGPTASE"/>
</dbReference>
<comment type="subcellular location">
    <subcellularLocation>
        <location evidence="9">Cell membrane</location>
        <topology evidence="9">Multi-pass membrane protein</topology>
    </subcellularLocation>
</comment>
<keyword evidence="7 9" id="KW-1133">Transmembrane helix</keyword>
<reference evidence="12" key="1">
    <citation type="journal article" date="2014" name="Int. J. Syst. Evol. Microbiol.">
        <title>Complete genome sequence of Corynebacterium casei LMG S-19264T (=DSM 44701T), isolated from a smear-ripened cheese.</title>
        <authorList>
            <consortium name="US DOE Joint Genome Institute (JGI-PGF)"/>
            <person name="Walter F."/>
            <person name="Albersmeier A."/>
            <person name="Kalinowski J."/>
            <person name="Ruckert C."/>
        </authorList>
    </citation>
    <scope>NUCLEOTIDE SEQUENCE</scope>
    <source>
        <strain evidence="12">KCTC 32501</strain>
    </source>
</reference>
<evidence type="ECO:0000256" key="10">
    <source>
        <dbReference type="RuleBase" id="RU000594"/>
    </source>
</evidence>
<keyword evidence="12" id="KW-0449">Lipoprotein</keyword>
<dbReference type="NCBIfam" id="TIGR00077">
    <property type="entry name" value="lspA"/>
    <property type="match status" value="1"/>
</dbReference>
<feature type="transmembrane region" description="Helical" evidence="9">
    <location>
        <begin position="130"/>
        <end position="150"/>
    </location>
</feature>
<evidence type="ECO:0000256" key="8">
    <source>
        <dbReference type="ARBA" id="ARBA00023136"/>
    </source>
</evidence>
<evidence type="ECO:0000256" key="9">
    <source>
        <dbReference type="HAMAP-Rule" id="MF_00161"/>
    </source>
</evidence>
<comment type="function">
    <text evidence="9 10">This protein specifically catalyzes the removal of signal peptides from prolipoproteins.</text>
</comment>
<name>A0A8J3CJG0_9BURK</name>
<dbReference type="AlphaFoldDB" id="A0A8J3CJG0"/>
<organism evidence="12 13">
    <name type="scientific">Formosimonas limnophila</name>
    <dbReference type="NCBI Taxonomy" id="1384487"/>
    <lineage>
        <taxon>Bacteria</taxon>
        <taxon>Pseudomonadati</taxon>
        <taxon>Pseudomonadota</taxon>
        <taxon>Betaproteobacteria</taxon>
        <taxon>Burkholderiales</taxon>
        <taxon>Burkholderiaceae</taxon>
        <taxon>Formosimonas</taxon>
    </lineage>
</organism>
<feature type="transmembrane region" description="Helical" evidence="9">
    <location>
        <begin position="68"/>
        <end position="85"/>
    </location>
</feature>
<dbReference type="EMBL" id="BMZG01000001">
    <property type="protein sequence ID" value="GHA64393.1"/>
    <property type="molecule type" value="Genomic_DNA"/>
</dbReference>
<comment type="pathway">
    <text evidence="9">Protein modification; lipoprotein biosynthesis (signal peptide cleavage).</text>
</comment>
<evidence type="ECO:0000256" key="2">
    <source>
        <dbReference type="ARBA" id="ARBA00022475"/>
    </source>
</evidence>
<keyword evidence="2 9" id="KW-1003">Cell membrane</keyword>
<evidence type="ECO:0000256" key="11">
    <source>
        <dbReference type="RuleBase" id="RU004181"/>
    </source>
</evidence>
<feature type="active site" evidence="9">
    <location>
        <position position="138"/>
    </location>
</feature>
<evidence type="ECO:0000313" key="12">
    <source>
        <dbReference type="EMBL" id="GHA64393.1"/>
    </source>
</evidence>
<dbReference type="GO" id="GO:0006508">
    <property type="term" value="P:proteolysis"/>
    <property type="evidence" value="ECO:0007669"/>
    <property type="project" value="UniProtKB-KW"/>
</dbReference>
<dbReference type="GO" id="GO:0005886">
    <property type="term" value="C:plasma membrane"/>
    <property type="evidence" value="ECO:0007669"/>
    <property type="project" value="UniProtKB-SubCell"/>
</dbReference>
<dbReference type="InterPro" id="IPR001872">
    <property type="entry name" value="Peptidase_A8"/>
</dbReference>
<comment type="catalytic activity">
    <reaction evidence="9 10">
        <text>Release of signal peptides from bacterial membrane prolipoproteins. Hydrolyzes -Xaa-Yaa-Zaa-|-(S,diacylglyceryl)Cys-, in which Xaa is hydrophobic (preferably Leu), and Yaa (Ala or Ser) and Zaa (Gly or Ala) have small, neutral side chains.</text>
        <dbReference type="EC" id="3.4.23.36"/>
    </reaction>
</comment>
<evidence type="ECO:0000256" key="4">
    <source>
        <dbReference type="ARBA" id="ARBA00022692"/>
    </source>
</evidence>
<evidence type="ECO:0000256" key="6">
    <source>
        <dbReference type="ARBA" id="ARBA00022801"/>
    </source>
</evidence>
<keyword evidence="13" id="KW-1185">Reference proteome</keyword>
<gene>
    <name evidence="9 12" type="primary">lspA</name>
    <name evidence="12" type="ORF">GCM10009007_00960</name>
</gene>
<dbReference type="Proteomes" id="UP000614287">
    <property type="component" value="Unassembled WGS sequence"/>
</dbReference>
<feature type="transmembrane region" description="Helical" evidence="9">
    <location>
        <begin position="92"/>
        <end position="110"/>
    </location>
</feature>
<keyword evidence="5 9" id="KW-0064">Aspartyl protease</keyword>
<dbReference type="HAMAP" id="MF_00161">
    <property type="entry name" value="LspA"/>
    <property type="match status" value="1"/>
</dbReference>
<evidence type="ECO:0000256" key="5">
    <source>
        <dbReference type="ARBA" id="ARBA00022750"/>
    </source>
</evidence>
<dbReference type="GO" id="GO:0004190">
    <property type="term" value="F:aspartic-type endopeptidase activity"/>
    <property type="evidence" value="ECO:0007669"/>
    <property type="project" value="UniProtKB-UniRule"/>
</dbReference>
<comment type="caution">
    <text evidence="9">Lacks conserved residue(s) required for the propagation of feature annotation.</text>
</comment>
<comment type="similarity">
    <text evidence="1 9 11">Belongs to the peptidase A8 family.</text>
</comment>
<protein>
    <recommendedName>
        <fullName evidence="9">Lipoprotein signal peptidase</fullName>
        <ecNumber evidence="9">3.4.23.36</ecNumber>
    </recommendedName>
    <alternativeName>
        <fullName evidence="9">Prolipoprotein signal peptidase</fullName>
    </alternativeName>
    <alternativeName>
        <fullName evidence="9">Signal peptidase II</fullName>
        <shortName evidence="9">SPase II</shortName>
    </alternativeName>
</protein>
<dbReference type="PANTHER" id="PTHR33695:SF1">
    <property type="entry name" value="LIPOPROTEIN SIGNAL PEPTIDASE"/>
    <property type="match status" value="1"/>
</dbReference>
<keyword evidence="8 9" id="KW-0472">Membrane</keyword>
<evidence type="ECO:0000256" key="7">
    <source>
        <dbReference type="ARBA" id="ARBA00022989"/>
    </source>
</evidence>
<reference evidence="12" key="2">
    <citation type="submission" date="2020-09" db="EMBL/GenBank/DDBJ databases">
        <authorList>
            <person name="Sun Q."/>
            <person name="Kim S."/>
        </authorList>
    </citation>
    <scope>NUCLEOTIDE SEQUENCE</scope>
    <source>
        <strain evidence="12">KCTC 32501</strain>
    </source>
</reference>
<dbReference type="PROSITE" id="PS00855">
    <property type="entry name" value="SPASE_II"/>
    <property type="match status" value="1"/>
</dbReference>
<evidence type="ECO:0000313" key="13">
    <source>
        <dbReference type="Proteomes" id="UP000614287"/>
    </source>
</evidence>
<sequence length="162" mass="18553">MKKQRSLSSYLLLTLTLIVIDQFTKFAIEANFAEHEFRPVTSFFNLGLVYNPGAAFSFLANHDGWQRWFFTALSTAASVFILYLMRKHRDEPRFCLGLAFILAGAVGNLIDRVRIGKVVDFLDFYYQTHHWPAFNIADSAILIGVAILLIDEFTKKKTTNHN</sequence>
<feature type="active site" evidence="9">
    <location>
        <position position="120"/>
    </location>
</feature>
<proteinExistence type="inferred from homology"/>
<dbReference type="RefSeq" id="WP_189490242.1">
    <property type="nucleotide sequence ID" value="NZ_BMZG01000001.1"/>
</dbReference>
<keyword evidence="6 9" id="KW-0378">Hydrolase</keyword>
<dbReference type="UniPathway" id="UPA00665"/>
<dbReference type="PANTHER" id="PTHR33695">
    <property type="entry name" value="LIPOPROTEIN SIGNAL PEPTIDASE"/>
    <property type="match status" value="1"/>
</dbReference>
<evidence type="ECO:0000256" key="1">
    <source>
        <dbReference type="ARBA" id="ARBA00006139"/>
    </source>
</evidence>
<comment type="caution">
    <text evidence="12">The sequence shown here is derived from an EMBL/GenBank/DDBJ whole genome shotgun (WGS) entry which is preliminary data.</text>
</comment>
<accession>A0A8J3CJG0</accession>
<dbReference type="Pfam" id="PF01252">
    <property type="entry name" value="Peptidase_A8"/>
    <property type="match status" value="1"/>
</dbReference>
<dbReference type="EC" id="3.4.23.36" evidence="9"/>
<keyword evidence="4 9" id="KW-0812">Transmembrane</keyword>
<keyword evidence="3 9" id="KW-0645">Protease</keyword>